<name>A0A9E7M873_9EURY</name>
<keyword evidence="1" id="KW-0812">Transmembrane</keyword>
<evidence type="ECO:0000313" key="3">
    <source>
        <dbReference type="Proteomes" id="UP001056425"/>
    </source>
</evidence>
<feature type="transmembrane region" description="Helical" evidence="1">
    <location>
        <begin position="38"/>
        <end position="58"/>
    </location>
</feature>
<dbReference type="Proteomes" id="UP001056425">
    <property type="component" value="Chromosome"/>
</dbReference>
<accession>A0A9E7M873</accession>
<dbReference type="GeneID" id="72778011"/>
<keyword evidence="3" id="KW-1185">Reference proteome</keyword>
<reference evidence="2 3" key="1">
    <citation type="submission" date="2021-08" db="EMBL/GenBank/DDBJ databases">
        <title>Thermococcus onnuriiensis IOH2.</title>
        <authorList>
            <person name="Park Y.-J."/>
        </authorList>
    </citation>
    <scope>NUCLEOTIDE SEQUENCE [LARGE SCALE GENOMIC DNA]</scope>
    <source>
        <strain evidence="2 3">IOH2</strain>
    </source>
</reference>
<dbReference type="AlphaFoldDB" id="A0A9E7M873"/>
<organism evidence="2 3">
    <name type="scientific">Thermococcus argininiproducens</name>
    <dbReference type="NCBI Taxonomy" id="2866384"/>
    <lineage>
        <taxon>Archaea</taxon>
        <taxon>Methanobacteriati</taxon>
        <taxon>Methanobacteriota</taxon>
        <taxon>Thermococci</taxon>
        <taxon>Thermococcales</taxon>
        <taxon>Thermococcaceae</taxon>
        <taxon>Thermococcus</taxon>
    </lineage>
</organism>
<dbReference type="KEGG" id="thei:K1720_06650"/>
<evidence type="ECO:0000256" key="1">
    <source>
        <dbReference type="SAM" id="Phobius"/>
    </source>
</evidence>
<gene>
    <name evidence="2" type="ORF">K1720_06650</name>
</gene>
<evidence type="ECO:0000313" key="2">
    <source>
        <dbReference type="EMBL" id="USG99221.1"/>
    </source>
</evidence>
<keyword evidence="1" id="KW-1133">Transmembrane helix</keyword>
<dbReference type="EMBL" id="CP080572">
    <property type="protein sequence ID" value="USG99221.1"/>
    <property type="molecule type" value="Genomic_DNA"/>
</dbReference>
<dbReference type="RefSeq" id="WP_055282736.1">
    <property type="nucleotide sequence ID" value="NZ_CP080572.1"/>
</dbReference>
<proteinExistence type="predicted"/>
<protein>
    <submittedName>
        <fullName evidence="2">Uncharacterized protein</fullName>
    </submittedName>
</protein>
<sequence>MRGPFPDQKTIKDSEIMSKVKQKEFLSQSRELRDYSKLESAIVILLGLIVVGFVLFVLSNYF</sequence>
<keyword evidence="1" id="KW-0472">Membrane</keyword>